<feature type="domain" description="ER-bound oxygenase mpaB/mpaB'/Rubber oxygenase catalytic" evidence="2">
    <location>
        <begin position="40"/>
        <end position="241"/>
    </location>
</feature>
<gene>
    <name evidence="3" type="ORF">EFW17_11975</name>
</gene>
<dbReference type="InterPro" id="IPR046366">
    <property type="entry name" value="MPAB"/>
</dbReference>
<dbReference type="Pfam" id="PF09995">
    <property type="entry name" value="MPAB_Lcp_cat"/>
    <property type="match status" value="1"/>
</dbReference>
<name>A0A3N0E9V2_9ACTN</name>
<dbReference type="RefSeq" id="WP_123201433.1">
    <property type="nucleotide sequence ID" value="NZ_RJMB01000010.1"/>
</dbReference>
<dbReference type="InterPro" id="IPR018713">
    <property type="entry name" value="MPAB/Lcp_cat_dom"/>
</dbReference>
<sequence>MRRFDWYREIHRLDPDRDRLRITQILSTHEFPWDMEQALGLALYRTYAVPSVGELLWHTGEFTERTQRRYDDTALILNDIMEHGFEPGRGRDAVRRLNQMHHSYDIPNDDYLYVLSTFVVMPPRWLNEWGFGWRRMTEHEITAHTNYYRTLGTHMAIRDIPQTFEEFHELFDDYEREYFGYSEGGRRVSDATLDHMVSFYPRWQRPMMRRFTMALLDDRLTTAFDYDRPSRLVRGAASLALRARATVVRFTSPRREPQWARNSPNIRSYPDGYQPERIGTFPKGCPVPHGMRTVEIPETGARVPAEGEALPPESRETS</sequence>
<dbReference type="AlphaFoldDB" id="A0A3N0E9V2"/>
<keyword evidence="4" id="KW-1185">Reference proteome</keyword>
<dbReference type="OrthoDB" id="836517at2"/>
<organism evidence="3 4">
    <name type="scientific">Halostreptopolyspora alba</name>
    <dbReference type="NCBI Taxonomy" id="2487137"/>
    <lineage>
        <taxon>Bacteria</taxon>
        <taxon>Bacillati</taxon>
        <taxon>Actinomycetota</taxon>
        <taxon>Actinomycetes</taxon>
        <taxon>Streptosporangiales</taxon>
        <taxon>Nocardiopsidaceae</taxon>
        <taxon>Halostreptopolyspora</taxon>
    </lineage>
</organism>
<dbReference type="PANTHER" id="PTHR36124:SF1">
    <property type="entry name" value="ER-BOUND OXYGENASE MPAB_MPAB'_RUBBER OXYGENASE CATALYTIC DOMAIN-CONTAINING PROTEIN"/>
    <property type="match status" value="1"/>
</dbReference>
<feature type="region of interest" description="Disordered" evidence="1">
    <location>
        <begin position="296"/>
        <end position="318"/>
    </location>
</feature>
<dbReference type="Proteomes" id="UP000269198">
    <property type="component" value="Unassembled WGS sequence"/>
</dbReference>
<reference evidence="3 4" key="1">
    <citation type="submission" date="2018-11" db="EMBL/GenBank/DDBJ databases">
        <title>The genome draft of YIM 96095.</title>
        <authorList>
            <person name="Tang S.-K."/>
            <person name="Chunyu W.-X."/>
            <person name="Feng Y.-Z."/>
        </authorList>
    </citation>
    <scope>NUCLEOTIDE SEQUENCE [LARGE SCALE GENOMIC DNA]</scope>
    <source>
        <strain evidence="3 4">YIM 96095</strain>
    </source>
</reference>
<evidence type="ECO:0000256" key="1">
    <source>
        <dbReference type="SAM" id="MobiDB-lite"/>
    </source>
</evidence>
<evidence type="ECO:0000313" key="3">
    <source>
        <dbReference type="EMBL" id="RNL84616.1"/>
    </source>
</evidence>
<protein>
    <submittedName>
        <fullName evidence="3">DUF2236 domain-containing protein</fullName>
    </submittedName>
</protein>
<comment type="caution">
    <text evidence="3">The sequence shown here is derived from an EMBL/GenBank/DDBJ whole genome shotgun (WGS) entry which is preliminary data.</text>
</comment>
<dbReference type="GO" id="GO:0016491">
    <property type="term" value="F:oxidoreductase activity"/>
    <property type="evidence" value="ECO:0007669"/>
    <property type="project" value="InterPro"/>
</dbReference>
<dbReference type="PANTHER" id="PTHR36124">
    <property type="match status" value="1"/>
</dbReference>
<evidence type="ECO:0000259" key="2">
    <source>
        <dbReference type="Pfam" id="PF09995"/>
    </source>
</evidence>
<evidence type="ECO:0000313" key="4">
    <source>
        <dbReference type="Proteomes" id="UP000269198"/>
    </source>
</evidence>
<accession>A0A3N0E9V2</accession>
<dbReference type="EMBL" id="RJMB01000010">
    <property type="protein sequence ID" value="RNL84616.1"/>
    <property type="molecule type" value="Genomic_DNA"/>
</dbReference>
<proteinExistence type="predicted"/>